<dbReference type="Pfam" id="PF19063">
    <property type="entry name" value="DUF5759"/>
    <property type="match status" value="1"/>
</dbReference>
<evidence type="ECO:0000256" key="1">
    <source>
        <dbReference type="SAM" id="MobiDB-lite"/>
    </source>
</evidence>
<accession>A0A481Z1N8</accession>
<feature type="region of interest" description="Disordered" evidence="1">
    <location>
        <begin position="146"/>
        <end position="170"/>
    </location>
</feature>
<proteinExistence type="predicted"/>
<evidence type="ECO:0000313" key="2">
    <source>
        <dbReference type="EMBL" id="QBK89007.1"/>
    </source>
</evidence>
<dbReference type="InterPro" id="IPR043977">
    <property type="entry name" value="DUF5759"/>
</dbReference>
<protein>
    <submittedName>
        <fullName evidence="2">Uncharacterized protein</fullName>
    </submittedName>
</protein>
<organism evidence="2">
    <name type="scientific">Mimivirus LCMiAC02</name>
    <dbReference type="NCBI Taxonomy" id="2506609"/>
    <lineage>
        <taxon>Viruses</taxon>
        <taxon>Varidnaviria</taxon>
        <taxon>Bamfordvirae</taxon>
        <taxon>Nucleocytoviricota</taxon>
        <taxon>Megaviricetes</taxon>
        <taxon>Imitervirales</taxon>
        <taxon>Mimiviridae</taxon>
        <taxon>Klosneuvirinae</taxon>
    </lineage>
</organism>
<gene>
    <name evidence="2" type="ORF">LCMiAC02_01000</name>
</gene>
<sequence length="170" mass="20594">MSGFGINNLFGSNNNIQSNASKRNNKPFSIHSLSRSTNARLRCTFNAEKLKKIRDAKKNKIKAEYQRKYVICLNRIKKLNKSNITDMIYEIPIMMLNCSRYKPRDCLNYINERLLKQYMDTLILSDSDNRIFISWFHIEENIYEEEKRKREEEKRKREEEEKRKREEEEN</sequence>
<dbReference type="EMBL" id="MK500406">
    <property type="protein sequence ID" value="QBK89007.1"/>
    <property type="molecule type" value="Genomic_DNA"/>
</dbReference>
<reference evidence="2" key="1">
    <citation type="journal article" date="2019" name="MBio">
        <title>Virus Genomes from Deep Sea Sediments Expand the Ocean Megavirome and Support Independent Origins of Viral Gigantism.</title>
        <authorList>
            <person name="Backstrom D."/>
            <person name="Yutin N."/>
            <person name="Jorgensen S.L."/>
            <person name="Dharamshi J."/>
            <person name="Homa F."/>
            <person name="Zaremba-Niedwiedzka K."/>
            <person name="Spang A."/>
            <person name="Wolf Y.I."/>
            <person name="Koonin E.V."/>
            <person name="Ettema T.J."/>
        </authorList>
    </citation>
    <scope>NUCLEOTIDE SEQUENCE</scope>
</reference>
<name>A0A481Z1N8_9VIRU</name>